<dbReference type="EMBL" id="SMAG01000009">
    <property type="protein sequence ID" value="TCS93098.1"/>
    <property type="molecule type" value="Genomic_DNA"/>
</dbReference>
<feature type="compositionally biased region" description="Polar residues" evidence="1">
    <location>
        <begin position="176"/>
        <end position="192"/>
    </location>
</feature>
<dbReference type="RefSeq" id="WP_131926200.1">
    <property type="nucleotide sequence ID" value="NZ_SMAG01000009.1"/>
</dbReference>
<feature type="compositionally biased region" description="Pro residues" evidence="1">
    <location>
        <begin position="58"/>
        <end position="83"/>
    </location>
</feature>
<accession>A0A4R3L2M1</accession>
<protein>
    <submittedName>
        <fullName evidence="2">Uncharacterized protein</fullName>
    </submittedName>
</protein>
<feature type="region of interest" description="Disordered" evidence="1">
    <location>
        <begin position="28"/>
        <end position="203"/>
    </location>
</feature>
<comment type="caution">
    <text evidence="2">The sequence shown here is derived from an EMBL/GenBank/DDBJ whole genome shotgun (WGS) entry which is preliminary data.</text>
</comment>
<keyword evidence="3" id="KW-1185">Reference proteome</keyword>
<feature type="compositionally biased region" description="Polar residues" evidence="1">
    <location>
        <begin position="86"/>
        <end position="96"/>
    </location>
</feature>
<name>A0A4R3L2M1_9BACL</name>
<evidence type="ECO:0000256" key="1">
    <source>
        <dbReference type="SAM" id="MobiDB-lite"/>
    </source>
</evidence>
<dbReference type="AlphaFoldDB" id="A0A4R3L2M1"/>
<organism evidence="2 3">
    <name type="scientific">Hazenella coriacea</name>
    <dbReference type="NCBI Taxonomy" id="1179467"/>
    <lineage>
        <taxon>Bacteria</taxon>
        <taxon>Bacillati</taxon>
        <taxon>Bacillota</taxon>
        <taxon>Bacilli</taxon>
        <taxon>Bacillales</taxon>
        <taxon>Thermoactinomycetaceae</taxon>
        <taxon>Hazenella</taxon>
    </lineage>
</organism>
<gene>
    <name evidence="2" type="ORF">EDD58_10939</name>
</gene>
<evidence type="ECO:0000313" key="2">
    <source>
        <dbReference type="EMBL" id="TCS93098.1"/>
    </source>
</evidence>
<evidence type="ECO:0000313" key="3">
    <source>
        <dbReference type="Proteomes" id="UP000294937"/>
    </source>
</evidence>
<feature type="compositionally biased region" description="Pro residues" evidence="1">
    <location>
        <begin position="97"/>
        <end position="107"/>
    </location>
</feature>
<feature type="compositionally biased region" description="Pro residues" evidence="1">
    <location>
        <begin position="117"/>
        <end position="126"/>
    </location>
</feature>
<sequence>MNKRRNVSGKKPNLLWLRGQIKEMIQDQLGLNRQYGEGSPPFPPPTPFGFPNSEQPPQRRPQPLPQWEGPPPQDYGAPYPYPPSMQRRQSPRSNNQPTPPPPGPPMWNGPGYGMMDGPPPMPPQPPRHQQMRPNPESPMHPRRTDPFGPPGPPPVQGNISPYHDPMMPPAPWRGESPQQINENRSRNQNLSSPYREWEEMPESFDETLVVDSRRPRIRRKR</sequence>
<proteinExistence type="predicted"/>
<reference evidence="2 3" key="1">
    <citation type="submission" date="2019-03" db="EMBL/GenBank/DDBJ databases">
        <title>Genomic Encyclopedia of Type Strains, Phase IV (KMG-IV): sequencing the most valuable type-strain genomes for metagenomic binning, comparative biology and taxonomic classification.</title>
        <authorList>
            <person name="Goeker M."/>
        </authorList>
    </citation>
    <scope>NUCLEOTIDE SEQUENCE [LARGE SCALE GENOMIC DNA]</scope>
    <source>
        <strain evidence="2 3">DSM 45707</strain>
    </source>
</reference>
<dbReference type="Proteomes" id="UP000294937">
    <property type="component" value="Unassembled WGS sequence"/>
</dbReference>